<dbReference type="EMBL" id="SRJD01000003">
    <property type="protein sequence ID" value="TGA99623.1"/>
    <property type="molecule type" value="Genomic_DNA"/>
</dbReference>
<organism evidence="2 3">
    <name type="scientific">Sporolactobacillus shoreae</name>
    <dbReference type="NCBI Taxonomy" id="1465501"/>
    <lineage>
        <taxon>Bacteria</taxon>
        <taxon>Bacillati</taxon>
        <taxon>Bacillota</taxon>
        <taxon>Bacilli</taxon>
        <taxon>Bacillales</taxon>
        <taxon>Sporolactobacillaceae</taxon>
        <taxon>Sporolactobacillus</taxon>
    </lineage>
</organism>
<name>A0A4Z0GQU2_9BACL</name>
<comment type="caution">
    <text evidence="2">The sequence shown here is derived from an EMBL/GenBank/DDBJ whole genome shotgun (WGS) entry which is preliminary data.</text>
</comment>
<dbReference type="RefSeq" id="WP_135347645.1">
    <property type="nucleotide sequence ID" value="NZ_SRJD01000003.1"/>
</dbReference>
<protein>
    <submittedName>
        <fullName evidence="2">Transposase</fullName>
    </submittedName>
</protein>
<evidence type="ECO:0000259" key="1">
    <source>
        <dbReference type="Pfam" id="PF05598"/>
    </source>
</evidence>
<evidence type="ECO:0000313" key="2">
    <source>
        <dbReference type="EMBL" id="TGA99623.1"/>
    </source>
</evidence>
<accession>A0A4Z0GQU2</accession>
<feature type="domain" description="Transposase InsH N-terminal" evidence="1">
    <location>
        <begin position="12"/>
        <end position="63"/>
    </location>
</feature>
<dbReference type="Proteomes" id="UP000298347">
    <property type="component" value="Unassembled WGS sequence"/>
</dbReference>
<proteinExistence type="predicted"/>
<dbReference type="AlphaFoldDB" id="A0A4Z0GQU2"/>
<dbReference type="OrthoDB" id="2236403at2"/>
<sequence>MAWTVNTFVNGIDREVFLEAYKGGGRPSHHPRMMTKIPLFAYTQKWYPCRQIARALHENLPMM</sequence>
<keyword evidence="3" id="KW-1185">Reference proteome</keyword>
<evidence type="ECO:0000313" key="3">
    <source>
        <dbReference type="Proteomes" id="UP000298347"/>
    </source>
</evidence>
<gene>
    <name evidence="2" type="ORF">E4665_04710</name>
</gene>
<dbReference type="InterPro" id="IPR008490">
    <property type="entry name" value="Transposase_InsH_N"/>
</dbReference>
<dbReference type="PANTHER" id="PTHR33408:SF2">
    <property type="entry name" value="TRANSPOSASE DDE DOMAIN-CONTAINING PROTEIN"/>
    <property type="match status" value="1"/>
</dbReference>
<dbReference type="Pfam" id="PF05598">
    <property type="entry name" value="DUF772"/>
    <property type="match status" value="1"/>
</dbReference>
<reference evidence="2 3" key="1">
    <citation type="journal article" date="2015" name="Int. J. Syst. Evol. Microbiol.">
        <title>Sporolactobacillus shoreae sp. nov. and Sporolactobacillus spathodeae sp. nov., two spore-forming lactic acid bacteria isolated from tree barks in Thailand.</title>
        <authorList>
            <person name="Thamacharoensuk T."/>
            <person name="Kitahara M."/>
            <person name="Ohkuma M."/>
            <person name="Thongchul N."/>
            <person name="Tanasupawat S."/>
        </authorList>
    </citation>
    <scope>NUCLEOTIDE SEQUENCE [LARGE SCALE GENOMIC DNA]</scope>
    <source>
        <strain evidence="2 3">BK92</strain>
    </source>
</reference>
<dbReference type="PANTHER" id="PTHR33408">
    <property type="entry name" value="TRANSPOSASE"/>
    <property type="match status" value="1"/>
</dbReference>